<dbReference type="SUPFAM" id="SSF53756">
    <property type="entry name" value="UDP-Glycosyltransferase/glycogen phosphorylase"/>
    <property type="match status" value="2"/>
</dbReference>
<evidence type="ECO:0000256" key="1">
    <source>
        <dbReference type="ARBA" id="ARBA00009995"/>
    </source>
</evidence>
<keyword evidence="5" id="KW-1185">Reference proteome</keyword>
<dbReference type="PANTHER" id="PTHR48047:SF51">
    <property type="entry name" value="GLYCOSYLTRANSFERASE"/>
    <property type="match status" value="1"/>
</dbReference>
<sequence>VLETCLDRSISIIHLPFPSSIDGIPDGIESTDKLPLISLFPQFAVATKLMQPHFEQALNELANVTCIVSDGFLGWTLASANKFGIPRLSFYGMNAYASAVYHVVGVNRLFSGPESDDELITVPGLPWISITRNDFDYPFNQPDPSGPYFDFIFEAFSASANSYGMIMNSFYELEPLFIDYLNRESKPKIWCVGPLCLTEPLGMSDHKPNGSKWMAWLDQKLAQGSSVLYVAFGSQAEISTEQMEAISKGLEESEVSFLWVVRKCESSISYELGERVGERGMIVTEWVDQMEILKHESVNGFVSHCGWNSVLESICAEVPILAWPMMAEQPLNARMVVEEIKIGLRVETCDGSVKGLVKSDGLKKMIKELMEGEKGKEVRKKVKEVGVAAKVAVADGGSSWQTLNELINEMQNAKNFRMSDGEMFLCIRGYSLTTVEESILDIFPQGWVYISGHLGGPPLDKDVRSSVLYVAFGSANKFGIPRLSFYGTNAYASAVYHAVGVNRLFSGPESDDELITVPGLPWISITRNDFDYPFNQWDPSGPYFDFIFEAFIASSNSYGMIMNSFYELEPLFIDYLNRESKPKIWCVGPLCLTEPLGISDHKPNGSKWMAWLDQKLAQGNSVLYVAFGSQADISTEQMEEISKGLEESEVSFLWVVRKCESGISYELGERVGERGMIVTEWVDQMEILKHESVNGFVSHCGWNSVLESICAEVPILVWPMMAEQPLNARMVVKEVGATAKAAVAESGSSWRTLNDLVNEVRNARNSWKSNGGM</sequence>
<dbReference type="CDD" id="cd03784">
    <property type="entry name" value="GT1_Gtf-like"/>
    <property type="match status" value="2"/>
</dbReference>
<evidence type="ECO:0000256" key="3">
    <source>
        <dbReference type="ARBA" id="ARBA00022679"/>
    </source>
</evidence>
<keyword evidence="3" id="KW-0808">Transferase</keyword>
<accession>A0AAD5BXE4</accession>
<proteinExistence type="inferred from homology"/>
<dbReference type="GO" id="GO:0016138">
    <property type="term" value="P:glycoside biosynthetic process"/>
    <property type="evidence" value="ECO:0007669"/>
    <property type="project" value="UniProtKB-ARBA"/>
</dbReference>
<comment type="caution">
    <text evidence="4">The sequence shown here is derived from an EMBL/GenBank/DDBJ whole genome shotgun (WGS) entry which is preliminary data.</text>
</comment>
<evidence type="ECO:0008006" key="6">
    <source>
        <dbReference type="Google" id="ProtNLM"/>
    </source>
</evidence>
<evidence type="ECO:0000313" key="4">
    <source>
        <dbReference type="EMBL" id="KAI7731160.1"/>
    </source>
</evidence>
<evidence type="ECO:0000256" key="2">
    <source>
        <dbReference type="ARBA" id="ARBA00022676"/>
    </source>
</evidence>
<feature type="non-terminal residue" evidence="4">
    <location>
        <position position="773"/>
    </location>
</feature>
<dbReference type="Gene3D" id="3.40.50.2000">
    <property type="entry name" value="Glycogen Phosphorylase B"/>
    <property type="match status" value="4"/>
</dbReference>
<evidence type="ECO:0000313" key="5">
    <source>
        <dbReference type="Proteomes" id="UP001206925"/>
    </source>
</evidence>
<dbReference type="PANTHER" id="PTHR48047">
    <property type="entry name" value="GLYCOSYLTRANSFERASE"/>
    <property type="match status" value="1"/>
</dbReference>
<dbReference type="GO" id="GO:0035251">
    <property type="term" value="F:UDP-glucosyltransferase activity"/>
    <property type="evidence" value="ECO:0007669"/>
    <property type="project" value="TreeGrafter"/>
</dbReference>
<dbReference type="PROSITE" id="PS00375">
    <property type="entry name" value="UDPGT"/>
    <property type="match status" value="2"/>
</dbReference>
<dbReference type="InterPro" id="IPR002213">
    <property type="entry name" value="UDP_glucos_trans"/>
</dbReference>
<comment type="similarity">
    <text evidence="1">Belongs to the UDP-glycosyltransferase family.</text>
</comment>
<dbReference type="FunFam" id="3.40.50.2000:FF:000060">
    <property type="entry name" value="Glycosyltransferase"/>
    <property type="match status" value="1"/>
</dbReference>
<dbReference type="Proteomes" id="UP001206925">
    <property type="component" value="Unassembled WGS sequence"/>
</dbReference>
<dbReference type="Pfam" id="PF00201">
    <property type="entry name" value="UDPGT"/>
    <property type="match status" value="2"/>
</dbReference>
<dbReference type="AlphaFoldDB" id="A0AAD5BXE4"/>
<dbReference type="FunFam" id="3.40.50.2000:FF:000107">
    <property type="entry name" value="Glycosyltransferase"/>
    <property type="match status" value="1"/>
</dbReference>
<dbReference type="EMBL" id="JAMZMK010010526">
    <property type="protein sequence ID" value="KAI7731160.1"/>
    <property type="molecule type" value="Genomic_DNA"/>
</dbReference>
<dbReference type="InterPro" id="IPR035595">
    <property type="entry name" value="UDP_glycos_trans_CS"/>
</dbReference>
<organism evidence="4 5">
    <name type="scientific">Ambrosia artemisiifolia</name>
    <name type="common">Common ragweed</name>
    <dbReference type="NCBI Taxonomy" id="4212"/>
    <lineage>
        <taxon>Eukaryota</taxon>
        <taxon>Viridiplantae</taxon>
        <taxon>Streptophyta</taxon>
        <taxon>Embryophyta</taxon>
        <taxon>Tracheophyta</taxon>
        <taxon>Spermatophyta</taxon>
        <taxon>Magnoliopsida</taxon>
        <taxon>eudicotyledons</taxon>
        <taxon>Gunneridae</taxon>
        <taxon>Pentapetalae</taxon>
        <taxon>asterids</taxon>
        <taxon>campanulids</taxon>
        <taxon>Asterales</taxon>
        <taxon>Asteraceae</taxon>
        <taxon>Asteroideae</taxon>
        <taxon>Heliantheae alliance</taxon>
        <taxon>Heliantheae</taxon>
        <taxon>Ambrosia</taxon>
    </lineage>
</organism>
<protein>
    <recommendedName>
        <fullName evidence="6">UDP-glycosyltransferases domain-containing protein</fullName>
    </recommendedName>
</protein>
<reference evidence="4" key="1">
    <citation type="submission" date="2022-06" db="EMBL/GenBank/DDBJ databases">
        <title>Uncovering the hologenomic basis of an extraordinary plant invasion.</title>
        <authorList>
            <person name="Bieker V.C."/>
            <person name="Martin M.D."/>
            <person name="Gilbert T."/>
            <person name="Hodgins K."/>
            <person name="Battlay P."/>
            <person name="Petersen B."/>
            <person name="Wilson J."/>
        </authorList>
    </citation>
    <scope>NUCLEOTIDE SEQUENCE</scope>
    <source>
        <strain evidence="4">AA19_3_7</strain>
        <tissue evidence="4">Leaf</tissue>
    </source>
</reference>
<gene>
    <name evidence="4" type="ORF">M8C21_006568</name>
</gene>
<keyword evidence="2" id="KW-0328">Glycosyltransferase</keyword>
<name>A0AAD5BXE4_AMBAR</name>